<evidence type="ECO:0000313" key="1">
    <source>
        <dbReference type="EMBL" id="CAB4965240.1"/>
    </source>
</evidence>
<dbReference type="AlphaFoldDB" id="A0A6J7LAA3"/>
<organism evidence="1">
    <name type="scientific">freshwater metagenome</name>
    <dbReference type="NCBI Taxonomy" id="449393"/>
    <lineage>
        <taxon>unclassified sequences</taxon>
        <taxon>metagenomes</taxon>
        <taxon>ecological metagenomes</taxon>
    </lineage>
</organism>
<gene>
    <name evidence="1" type="ORF">UFOPK3773_02364</name>
</gene>
<accession>A0A6J7LAA3</accession>
<sequence>MPISSASRKGVSGVVAAAEDQTVVLTNHGRAVALVEGANQVEASARLLREASLAVLDAAADLVEQRTPRFSLDEVCARLGVSADHVRALVAVRMSAAP</sequence>
<name>A0A6J7LAA3_9ZZZZ</name>
<proteinExistence type="predicted"/>
<protein>
    <submittedName>
        <fullName evidence="1">Unannotated protein</fullName>
    </submittedName>
</protein>
<reference evidence="1" key="1">
    <citation type="submission" date="2020-05" db="EMBL/GenBank/DDBJ databases">
        <authorList>
            <person name="Chiriac C."/>
            <person name="Salcher M."/>
            <person name="Ghai R."/>
            <person name="Kavagutti S V."/>
        </authorList>
    </citation>
    <scope>NUCLEOTIDE SEQUENCE</scope>
</reference>
<dbReference type="EMBL" id="CAFBNF010000399">
    <property type="protein sequence ID" value="CAB4965240.1"/>
    <property type="molecule type" value="Genomic_DNA"/>
</dbReference>